<organism evidence="2 3">
    <name type="scientific">Volvox reticuliferus</name>
    <dbReference type="NCBI Taxonomy" id="1737510"/>
    <lineage>
        <taxon>Eukaryota</taxon>
        <taxon>Viridiplantae</taxon>
        <taxon>Chlorophyta</taxon>
        <taxon>core chlorophytes</taxon>
        <taxon>Chlorophyceae</taxon>
        <taxon>CS clade</taxon>
        <taxon>Chlamydomonadales</taxon>
        <taxon>Volvocaceae</taxon>
        <taxon>Volvox</taxon>
    </lineage>
</organism>
<feature type="region of interest" description="Disordered" evidence="1">
    <location>
        <begin position="88"/>
        <end position="160"/>
    </location>
</feature>
<gene>
    <name evidence="2" type="ORF">Vretimale_13394</name>
</gene>
<proteinExistence type="predicted"/>
<name>A0A8J4LSW0_9CHLO</name>
<comment type="caution">
    <text evidence="2">The sequence shown here is derived from an EMBL/GenBank/DDBJ whole genome shotgun (WGS) entry which is preliminary data.</text>
</comment>
<feature type="non-terminal residue" evidence="2">
    <location>
        <position position="198"/>
    </location>
</feature>
<evidence type="ECO:0000313" key="2">
    <source>
        <dbReference type="EMBL" id="GIM09567.1"/>
    </source>
</evidence>
<dbReference type="AlphaFoldDB" id="A0A8J4LSW0"/>
<accession>A0A8J4LSW0</accession>
<sequence length="198" mass="21520">VDVHALDPCSKAADTGTLLQKGWFHRCNAARLRDHLRALICRLMLDCVSQEDQRRNTLVCVVNDYDNKPHKVGFRYLDPTSYLDHVRDWPDEDDPITQEGVLSSGSDAEVGDPKKVLQSPSPLTTRAAAKKAGTRPDEALPMDTRACRKRDKAPQPTVDCVGSASEVNKCAVGLSSPDKVVDTSQVDVAASPAAQGAR</sequence>
<dbReference type="EMBL" id="BNCQ01000031">
    <property type="protein sequence ID" value="GIM09567.1"/>
    <property type="molecule type" value="Genomic_DNA"/>
</dbReference>
<evidence type="ECO:0000256" key="1">
    <source>
        <dbReference type="SAM" id="MobiDB-lite"/>
    </source>
</evidence>
<evidence type="ECO:0000313" key="3">
    <source>
        <dbReference type="Proteomes" id="UP000722791"/>
    </source>
</evidence>
<dbReference type="Proteomes" id="UP000722791">
    <property type="component" value="Unassembled WGS sequence"/>
</dbReference>
<protein>
    <submittedName>
        <fullName evidence="2">Uncharacterized protein</fullName>
    </submittedName>
</protein>
<reference evidence="2" key="1">
    <citation type="journal article" date="2021" name="Proc. Natl. Acad. Sci. U.S.A.">
        <title>Three genomes in the algal genus Volvox reveal the fate of a haploid sex-determining region after a transition to homothallism.</title>
        <authorList>
            <person name="Yamamoto K."/>
            <person name="Hamaji T."/>
            <person name="Kawai-Toyooka H."/>
            <person name="Matsuzaki R."/>
            <person name="Takahashi F."/>
            <person name="Nishimura Y."/>
            <person name="Kawachi M."/>
            <person name="Noguchi H."/>
            <person name="Minakuchi Y."/>
            <person name="Umen J.G."/>
            <person name="Toyoda A."/>
            <person name="Nozaki H."/>
        </authorList>
    </citation>
    <scope>NUCLEOTIDE SEQUENCE</scope>
    <source>
        <strain evidence="2">NIES-3785</strain>
    </source>
</reference>